<reference evidence="5 6" key="1">
    <citation type="submission" date="2014-02" db="EMBL/GenBank/DDBJ databases">
        <title>Transposable element dynamics among asymbiotic and ectomycorrhizal Amanita fungi.</title>
        <authorList>
            <consortium name="DOE Joint Genome Institute"/>
            <person name="Hess J."/>
            <person name="Skrede I."/>
            <person name="Wolfe B."/>
            <person name="LaButti K."/>
            <person name="Ohm R.A."/>
            <person name="Grigoriev I.V."/>
            <person name="Pringle A."/>
        </authorList>
    </citation>
    <scope>NUCLEOTIDE SEQUENCE [LARGE SCALE GENOMIC DNA]</scope>
    <source>
        <strain evidence="5 6">SKay4041</strain>
    </source>
</reference>
<feature type="domain" description="HIT" evidence="4">
    <location>
        <begin position="25"/>
        <end position="131"/>
    </location>
</feature>
<feature type="short sequence motif" description="Histidine triad motif" evidence="2 3">
    <location>
        <begin position="115"/>
        <end position="119"/>
    </location>
</feature>
<sequence length="181" mass="20207">MTSFIIKAHVDRDPPPPWQLNSGCVFCKVIQNELPSHKVLEDDKIIVILDIMPLRLGHLLVIPKIHCTRLSELPAGYAAAAGVVLTKVANALTKAIDNTALNVVCNQEYAQAVPHVHFHVIPAPKLGAREATSVIPEMQQDQEKVRTPRTIREMHQMEFDSRDTLDDDDAKVLLDKIRAKL</sequence>
<dbReference type="OrthoDB" id="672793at2759"/>
<proteinExistence type="predicted"/>
<evidence type="ECO:0000256" key="2">
    <source>
        <dbReference type="PIRSR" id="PIRSR601310-3"/>
    </source>
</evidence>
<dbReference type="Pfam" id="PF01230">
    <property type="entry name" value="HIT"/>
    <property type="match status" value="1"/>
</dbReference>
<evidence type="ECO:0000256" key="1">
    <source>
        <dbReference type="PIRSR" id="PIRSR601310-1"/>
    </source>
</evidence>
<dbReference type="EMBL" id="KZ301971">
    <property type="protein sequence ID" value="PFH53876.1"/>
    <property type="molecule type" value="Genomic_DNA"/>
</dbReference>
<dbReference type="InterPro" id="IPR036265">
    <property type="entry name" value="HIT-like_sf"/>
</dbReference>
<evidence type="ECO:0000313" key="5">
    <source>
        <dbReference type="EMBL" id="PFH53876.1"/>
    </source>
</evidence>
<dbReference type="InterPro" id="IPR011146">
    <property type="entry name" value="HIT-like"/>
</dbReference>
<dbReference type="GO" id="GO:0009117">
    <property type="term" value="P:nucleotide metabolic process"/>
    <property type="evidence" value="ECO:0007669"/>
    <property type="project" value="TreeGrafter"/>
</dbReference>
<accession>A0A2A9P065</accession>
<dbReference type="PANTHER" id="PTHR46648:SF1">
    <property type="entry name" value="ADENOSINE 5'-MONOPHOSPHORAMIDASE HNT1"/>
    <property type="match status" value="1"/>
</dbReference>
<feature type="active site" description="Tele-AMP-histidine intermediate" evidence="1">
    <location>
        <position position="117"/>
    </location>
</feature>
<dbReference type="PROSITE" id="PS51084">
    <property type="entry name" value="HIT_2"/>
    <property type="match status" value="1"/>
</dbReference>
<dbReference type="STRING" id="703135.A0A2A9P065"/>
<evidence type="ECO:0000259" key="4">
    <source>
        <dbReference type="PROSITE" id="PS51084"/>
    </source>
</evidence>
<name>A0A2A9P065_9AGAR</name>
<dbReference type="SUPFAM" id="SSF54197">
    <property type="entry name" value="HIT-like"/>
    <property type="match status" value="1"/>
</dbReference>
<evidence type="ECO:0000313" key="6">
    <source>
        <dbReference type="Proteomes" id="UP000242287"/>
    </source>
</evidence>
<keyword evidence="6" id="KW-1185">Reference proteome</keyword>
<protein>
    <recommendedName>
        <fullName evidence="4">HIT domain-containing protein</fullName>
    </recommendedName>
</protein>
<dbReference type="Proteomes" id="UP000242287">
    <property type="component" value="Unassembled WGS sequence"/>
</dbReference>
<dbReference type="PRINTS" id="PR00332">
    <property type="entry name" value="HISTRIAD"/>
</dbReference>
<evidence type="ECO:0000256" key="3">
    <source>
        <dbReference type="PROSITE-ProRule" id="PRU00464"/>
    </source>
</evidence>
<dbReference type="GO" id="GO:0003824">
    <property type="term" value="F:catalytic activity"/>
    <property type="evidence" value="ECO:0007669"/>
    <property type="project" value="InterPro"/>
</dbReference>
<dbReference type="AlphaFoldDB" id="A0A2A9P065"/>
<dbReference type="InterPro" id="IPR001310">
    <property type="entry name" value="Histidine_triad_HIT"/>
</dbReference>
<dbReference type="PANTHER" id="PTHR46648">
    <property type="entry name" value="HIT FAMILY PROTEIN 1"/>
    <property type="match status" value="1"/>
</dbReference>
<dbReference type="Gene3D" id="3.30.428.10">
    <property type="entry name" value="HIT-like"/>
    <property type="match status" value="1"/>
</dbReference>
<organism evidence="5 6">
    <name type="scientific">Amanita thiersii Skay4041</name>
    <dbReference type="NCBI Taxonomy" id="703135"/>
    <lineage>
        <taxon>Eukaryota</taxon>
        <taxon>Fungi</taxon>
        <taxon>Dikarya</taxon>
        <taxon>Basidiomycota</taxon>
        <taxon>Agaricomycotina</taxon>
        <taxon>Agaricomycetes</taxon>
        <taxon>Agaricomycetidae</taxon>
        <taxon>Agaricales</taxon>
        <taxon>Pluteineae</taxon>
        <taxon>Amanitaceae</taxon>
        <taxon>Amanita</taxon>
    </lineage>
</organism>
<gene>
    <name evidence="5" type="ORF">AMATHDRAFT_136078</name>
</gene>